<dbReference type="STRING" id="1125411.W908_07675"/>
<evidence type="ECO:0000256" key="2">
    <source>
        <dbReference type="SAM" id="SignalP"/>
    </source>
</evidence>
<evidence type="ECO:0000313" key="4">
    <source>
        <dbReference type="EMBL" id="ALE02411.1"/>
    </source>
</evidence>
<keyword evidence="2" id="KW-0732">Signal</keyword>
<evidence type="ECO:0000313" key="5">
    <source>
        <dbReference type="Proteomes" id="UP000068905"/>
    </source>
</evidence>
<dbReference type="Gene3D" id="2.60.120.430">
    <property type="entry name" value="Galactose-binding lectin"/>
    <property type="match status" value="1"/>
</dbReference>
<keyword evidence="5" id="KW-1185">Reference proteome</keyword>
<dbReference type="PANTHER" id="PTHR13194">
    <property type="entry name" value="COMPLEX I INTERMEDIATE-ASSOCIATED PROTEIN 30"/>
    <property type="match status" value="1"/>
</dbReference>
<dbReference type="PANTHER" id="PTHR13194:SF19">
    <property type="entry name" value="NAD(P)-BINDING ROSSMANN-FOLD SUPERFAMILY PROTEIN"/>
    <property type="match status" value="1"/>
</dbReference>
<feature type="chain" id="PRO_5005789488" evidence="2">
    <location>
        <begin position="32"/>
        <end position="198"/>
    </location>
</feature>
<feature type="signal peptide" evidence="2">
    <location>
        <begin position="1"/>
        <end position="31"/>
    </location>
</feature>
<organism evidence="4 5">
    <name type="scientific">Candidatus Pseudothioglobus singularis PS1</name>
    <dbReference type="NCBI Taxonomy" id="1125411"/>
    <lineage>
        <taxon>Bacteria</taxon>
        <taxon>Pseudomonadati</taxon>
        <taxon>Pseudomonadota</taxon>
        <taxon>Gammaproteobacteria</taxon>
        <taxon>Candidatus Pseudothioglobaceae</taxon>
        <taxon>Candidatus Pseudothioglobus</taxon>
    </lineage>
</organism>
<dbReference type="Proteomes" id="UP000068905">
    <property type="component" value="Chromosome"/>
</dbReference>
<dbReference type="SUPFAM" id="SSF49785">
    <property type="entry name" value="Galactose-binding domain-like"/>
    <property type="match status" value="1"/>
</dbReference>
<evidence type="ECO:0000259" key="3">
    <source>
        <dbReference type="Pfam" id="PF08547"/>
    </source>
</evidence>
<keyword evidence="4" id="KW-0830">Ubiquinone</keyword>
<dbReference type="AlphaFoldDB" id="A0A0M3T293"/>
<proteinExistence type="inferred from homology"/>
<dbReference type="Pfam" id="PF08547">
    <property type="entry name" value="CIA30"/>
    <property type="match status" value="1"/>
</dbReference>
<dbReference type="InterPro" id="IPR013857">
    <property type="entry name" value="NADH-UbQ_OxRdtase-assoc_prot30"/>
</dbReference>
<evidence type="ECO:0000256" key="1">
    <source>
        <dbReference type="ARBA" id="ARBA00007884"/>
    </source>
</evidence>
<comment type="similarity">
    <text evidence="1">Belongs to the CIA30 family.</text>
</comment>
<feature type="domain" description="NADH:ubiquinone oxidoreductase intermediate-associated protein 30" evidence="3">
    <location>
        <begin position="44"/>
        <end position="183"/>
    </location>
</feature>
<name>A0A0M3T293_9GAMM</name>
<accession>A0A0M3T293</accession>
<reference evidence="4 5" key="1">
    <citation type="journal article" date="2015" name="Genome Announc.">
        <title>Genome Sequence of 'Candidatus Thioglobus singularis' Strain PS1, a Mixotroph from the SUP05 Clade of Marine Gammaproteobacteria.</title>
        <authorList>
            <person name="Marshall K.T."/>
            <person name="Morris R.M."/>
        </authorList>
    </citation>
    <scope>NUCLEOTIDE SEQUENCE [LARGE SCALE GENOMIC DNA]</scope>
    <source>
        <strain evidence="4 5">PS1</strain>
    </source>
</reference>
<protein>
    <submittedName>
        <fullName evidence="4">CIA30 family NADH ubiquinone oxidoreductase subunit</fullName>
    </submittedName>
</protein>
<dbReference type="KEGG" id="tsn:W908_07675"/>
<dbReference type="PATRIC" id="fig|1125411.7.peg.1513"/>
<dbReference type="InterPro" id="IPR039131">
    <property type="entry name" value="NDUFAF1"/>
</dbReference>
<dbReference type="EMBL" id="CP006911">
    <property type="protein sequence ID" value="ALE02411.1"/>
    <property type="molecule type" value="Genomic_DNA"/>
</dbReference>
<dbReference type="InterPro" id="IPR008979">
    <property type="entry name" value="Galactose-bd-like_sf"/>
</dbReference>
<sequence>MPLYSYFQSKLKHLLVLMSFSILSISSNVIANDEVLAYPFNADSGRYWQYVSDRVMGGVSDGKVNLEQDGEMYYARLTGNVSTANNGGFIQLRASVSFANSEKEGENLKGVRLNVRGNGETYYIHIRTNESWSPSDYYATTFIASEEWQMIDLPFNKFERRWSKDSTLDPKKIRSFGIVAYGKDYVSDISVSTLEFYY</sequence>
<gene>
    <name evidence="4" type="ORF">W908_07675</name>
</gene>